<comment type="subcellular location">
    <subcellularLocation>
        <location evidence="1">Cell membrane</location>
        <topology evidence="1">Multi-pass membrane protein</topology>
    </subcellularLocation>
</comment>
<keyword evidence="3 7" id="KW-0812">Transmembrane</keyword>
<evidence type="ECO:0000256" key="4">
    <source>
        <dbReference type="ARBA" id="ARBA00022989"/>
    </source>
</evidence>
<feature type="transmembrane region" description="Helical" evidence="7">
    <location>
        <begin position="383"/>
        <end position="403"/>
    </location>
</feature>
<feature type="transmembrane region" description="Helical" evidence="7">
    <location>
        <begin position="149"/>
        <end position="168"/>
    </location>
</feature>
<feature type="domain" description="Major facilitator superfamily (MFS) profile" evidence="8">
    <location>
        <begin position="25"/>
        <end position="404"/>
    </location>
</feature>
<proteinExistence type="inferred from homology"/>
<dbReference type="PANTHER" id="PTHR23515">
    <property type="entry name" value="HIGH-AFFINITY NITRATE TRANSPORTER 2.3"/>
    <property type="match status" value="1"/>
</dbReference>
<keyword evidence="5" id="KW-0534">Nitrate assimilation</keyword>
<dbReference type="Pfam" id="PF07690">
    <property type="entry name" value="MFS_1"/>
    <property type="match status" value="1"/>
</dbReference>
<dbReference type="SUPFAM" id="SSF103473">
    <property type="entry name" value="MFS general substrate transporter"/>
    <property type="match status" value="1"/>
</dbReference>
<feature type="transmembrane region" description="Helical" evidence="7">
    <location>
        <begin position="352"/>
        <end position="377"/>
    </location>
</feature>
<feature type="transmembrane region" description="Helical" evidence="7">
    <location>
        <begin position="90"/>
        <end position="110"/>
    </location>
</feature>
<feature type="transmembrane region" description="Helical" evidence="7">
    <location>
        <begin position="292"/>
        <end position="314"/>
    </location>
</feature>
<dbReference type="Proteomes" id="UP000224130">
    <property type="component" value="Unassembled WGS sequence"/>
</dbReference>
<comment type="similarity">
    <text evidence="2">Belongs to the major facilitator superfamily. Nitrate/nitrite porter (TC 2.A.1.8) family.</text>
</comment>
<evidence type="ECO:0000256" key="6">
    <source>
        <dbReference type="ARBA" id="ARBA00023136"/>
    </source>
</evidence>
<feature type="transmembrane region" description="Helical" evidence="7">
    <location>
        <begin position="320"/>
        <end position="340"/>
    </location>
</feature>
<evidence type="ECO:0000313" key="9">
    <source>
        <dbReference type="EMBL" id="PFG43918.1"/>
    </source>
</evidence>
<name>A0A2A9EYI3_9MICO</name>
<accession>A0A2A9EYI3</accession>
<gene>
    <name evidence="9" type="ORF">ATJ88_2634</name>
</gene>
<keyword evidence="4 7" id="KW-1133">Transmembrane helix</keyword>
<evidence type="ECO:0000256" key="3">
    <source>
        <dbReference type="ARBA" id="ARBA00022692"/>
    </source>
</evidence>
<dbReference type="RefSeq" id="WP_098464209.1">
    <property type="nucleotide sequence ID" value="NZ_PDJJ01000001.1"/>
</dbReference>
<keyword evidence="6 7" id="KW-0472">Membrane</keyword>
<evidence type="ECO:0000259" key="8">
    <source>
        <dbReference type="PROSITE" id="PS50850"/>
    </source>
</evidence>
<organism evidence="9 10">
    <name type="scientific">Isoptericola jiangsuensis</name>
    <dbReference type="NCBI Taxonomy" id="548579"/>
    <lineage>
        <taxon>Bacteria</taxon>
        <taxon>Bacillati</taxon>
        <taxon>Actinomycetota</taxon>
        <taxon>Actinomycetes</taxon>
        <taxon>Micrococcales</taxon>
        <taxon>Promicromonosporaceae</taxon>
        <taxon>Isoptericola</taxon>
    </lineage>
</organism>
<keyword evidence="10" id="KW-1185">Reference proteome</keyword>
<evidence type="ECO:0000256" key="1">
    <source>
        <dbReference type="ARBA" id="ARBA00004651"/>
    </source>
</evidence>
<comment type="caution">
    <text evidence="9">The sequence shown here is derived from an EMBL/GenBank/DDBJ whole genome shotgun (WGS) entry which is preliminary data.</text>
</comment>
<evidence type="ECO:0000313" key="10">
    <source>
        <dbReference type="Proteomes" id="UP000224130"/>
    </source>
</evidence>
<feature type="transmembrane region" description="Helical" evidence="7">
    <location>
        <begin position="116"/>
        <end position="137"/>
    </location>
</feature>
<dbReference type="GO" id="GO:0015112">
    <property type="term" value="F:nitrate transmembrane transporter activity"/>
    <property type="evidence" value="ECO:0007669"/>
    <property type="project" value="InterPro"/>
</dbReference>
<dbReference type="Gene3D" id="1.20.1250.20">
    <property type="entry name" value="MFS general substrate transporter like domains"/>
    <property type="match status" value="2"/>
</dbReference>
<reference evidence="9 10" key="1">
    <citation type="submission" date="2017-10" db="EMBL/GenBank/DDBJ databases">
        <title>Sequencing the genomes of 1000 actinobacteria strains.</title>
        <authorList>
            <person name="Klenk H.-P."/>
        </authorList>
    </citation>
    <scope>NUCLEOTIDE SEQUENCE [LARGE SCALE GENOMIC DNA]</scope>
    <source>
        <strain evidence="9 10">DSM 21863</strain>
    </source>
</reference>
<dbReference type="PROSITE" id="PS50850">
    <property type="entry name" value="MFS"/>
    <property type="match status" value="1"/>
</dbReference>
<evidence type="ECO:0000256" key="7">
    <source>
        <dbReference type="SAM" id="Phobius"/>
    </source>
</evidence>
<feature type="transmembrane region" description="Helical" evidence="7">
    <location>
        <begin position="63"/>
        <end position="83"/>
    </location>
</feature>
<dbReference type="InterPro" id="IPR020846">
    <property type="entry name" value="MFS_dom"/>
</dbReference>
<evidence type="ECO:0000256" key="2">
    <source>
        <dbReference type="ARBA" id="ARBA00008432"/>
    </source>
</evidence>
<dbReference type="InterPro" id="IPR036259">
    <property type="entry name" value="MFS_trans_sf"/>
</dbReference>
<feature type="transmembrane region" description="Helical" evidence="7">
    <location>
        <begin position="180"/>
        <end position="198"/>
    </location>
</feature>
<dbReference type="AlphaFoldDB" id="A0A2A9EYI3"/>
<feature type="transmembrane region" description="Helical" evidence="7">
    <location>
        <begin position="232"/>
        <end position="251"/>
    </location>
</feature>
<dbReference type="GO" id="GO:0005886">
    <property type="term" value="C:plasma membrane"/>
    <property type="evidence" value="ECO:0007669"/>
    <property type="project" value="UniProtKB-SubCell"/>
</dbReference>
<dbReference type="InterPro" id="IPR044772">
    <property type="entry name" value="NO3_transporter"/>
</dbReference>
<protein>
    <submittedName>
        <fullName evidence="9">NNP family nitrate/nitrite transporter-like MFS transporter</fullName>
    </submittedName>
</protein>
<dbReference type="InterPro" id="IPR011701">
    <property type="entry name" value="MFS"/>
</dbReference>
<feature type="transmembrane region" description="Helical" evidence="7">
    <location>
        <begin position="26"/>
        <end position="43"/>
    </location>
</feature>
<evidence type="ECO:0000256" key="5">
    <source>
        <dbReference type="ARBA" id="ARBA00023063"/>
    </source>
</evidence>
<sequence>MTDAPLPPTTTSDPAVAAPPGATRQLVLATVGFAICFWAWALLSPLGNTYGDLYGLSDFEVSVLVAVPVIVGSLGRIPVGALTDRLGAKVVFPVAAAATIVPVLFVGLVADNLALLLVGGFFLGLGGTTFAIGVPFVNSWYPPARRGTAIGIFGAGMGGTAIAAFTTVPIRDTWGDAAPFWIVSAFLAAFALVSRVLLQESPWRVPPGPDAPGMLARTWATLKIPVTLELSWLYAVGFGGFVAFSVYLPTFLQNAYDLTPSDASFRTAGFVVLAVVMRPVGGTLSDRFGPVLVSLGCFAVVTIFASVVIFQPALVPGGTIAFLGMAAGLGASSGATFALVAKMAPADQVGAVTGVVGAAGGLGGFIPPLIMGAVYAGKGDYDLGFGLLALTGALTFLFTLGPVRRRVAAHDAS</sequence>
<dbReference type="OrthoDB" id="9771451at2"/>
<dbReference type="GO" id="GO:0042128">
    <property type="term" value="P:nitrate assimilation"/>
    <property type="evidence" value="ECO:0007669"/>
    <property type="project" value="UniProtKB-KW"/>
</dbReference>
<dbReference type="EMBL" id="PDJJ01000001">
    <property type="protein sequence ID" value="PFG43918.1"/>
    <property type="molecule type" value="Genomic_DNA"/>
</dbReference>